<protein>
    <submittedName>
        <fullName evidence="1">Uncharacterized protein</fullName>
    </submittedName>
</protein>
<dbReference type="EMBL" id="GBRH01255630">
    <property type="protein sequence ID" value="JAD42265.1"/>
    <property type="molecule type" value="Transcribed_RNA"/>
</dbReference>
<evidence type="ECO:0000313" key="1">
    <source>
        <dbReference type="EMBL" id="JAD42265.1"/>
    </source>
</evidence>
<organism evidence="1">
    <name type="scientific">Arundo donax</name>
    <name type="common">Giant reed</name>
    <name type="synonym">Donax arundinaceus</name>
    <dbReference type="NCBI Taxonomy" id="35708"/>
    <lineage>
        <taxon>Eukaryota</taxon>
        <taxon>Viridiplantae</taxon>
        <taxon>Streptophyta</taxon>
        <taxon>Embryophyta</taxon>
        <taxon>Tracheophyta</taxon>
        <taxon>Spermatophyta</taxon>
        <taxon>Magnoliopsida</taxon>
        <taxon>Liliopsida</taxon>
        <taxon>Poales</taxon>
        <taxon>Poaceae</taxon>
        <taxon>PACMAD clade</taxon>
        <taxon>Arundinoideae</taxon>
        <taxon>Arundineae</taxon>
        <taxon>Arundo</taxon>
    </lineage>
</organism>
<sequence length="12" mass="1372">MKLCLHSVKLSL</sequence>
<reference evidence="1" key="2">
    <citation type="journal article" date="2015" name="Data Brief">
        <title>Shoot transcriptome of the giant reed, Arundo donax.</title>
        <authorList>
            <person name="Barrero R.A."/>
            <person name="Guerrero F.D."/>
            <person name="Moolhuijzen P."/>
            <person name="Goolsby J.A."/>
            <person name="Tidwell J."/>
            <person name="Bellgard S.E."/>
            <person name="Bellgard M.I."/>
        </authorList>
    </citation>
    <scope>NUCLEOTIDE SEQUENCE</scope>
    <source>
        <tissue evidence="1">Shoot tissue taken approximately 20 cm above the soil surface</tissue>
    </source>
</reference>
<reference evidence="1" key="1">
    <citation type="submission" date="2014-09" db="EMBL/GenBank/DDBJ databases">
        <authorList>
            <person name="Magalhaes I.L.F."/>
            <person name="Oliveira U."/>
            <person name="Santos F.R."/>
            <person name="Vidigal T.H.D.A."/>
            <person name="Brescovit A.D."/>
            <person name="Santos A.J."/>
        </authorList>
    </citation>
    <scope>NUCLEOTIDE SEQUENCE</scope>
    <source>
        <tissue evidence="1">Shoot tissue taken approximately 20 cm above the soil surface</tissue>
    </source>
</reference>
<accession>A0A0A8ZZU2</accession>
<name>A0A0A8ZZU2_ARUDO</name>
<proteinExistence type="predicted"/>